<dbReference type="EMBL" id="PSUL01000037">
    <property type="protein sequence ID" value="PPF11014.1"/>
    <property type="molecule type" value="Genomic_DNA"/>
</dbReference>
<dbReference type="EMBL" id="PSVT01000039">
    <property type="protein sequence ID" value="PPH74083.1"/>
    <property type="molecule type" value="Genomic_DNA"/>
</dbReference>
<proteinExistence type="inferred from homology"/>
<organism evidence="6 8">
    <name type="scientific">Rathayibacter rathayi</name>
    <name type="common">Corynebacterium rathayi</name>
    <dbReference type="NCBI Taxonomy" id="33887"/>
    <lineage>
        <taxon>Bacteria</taxon>
        <taxon>Bacillati</taxon>
        <taxon>Actinomycetota</taxon>
        <taxon>Actinomycetes</taxon>
        <taxon>Micrococcales</taxon>
        <taxon>Microbacteriaceae</taxon>
        <taxon>Rathayibacter</taxon>
    </lineage>
</organism>
<feature type="domain" description="ABC transporter" evidence="5">
    <location>
        <begin position="5"/>
        <end position="230"/>
    </location>
</feature>
<dbReference type="InterPro" id="IPR027417">
    <property type="entry name" value="P-loop_NTPase"/>
</dbReference>
<dbReference type="PROSITE" id="PS50893">
    <property type="entry name" value="ABC_TRANSPORTER_2"/>
    <property type="match status" value="1"/>
</dbReference>
<dbReference type="KEGG" id="rry:C1O28_11010"/>
<evidence type="ECO:0000313" key="6">
    <source>
        <dbReference type="EMBL" id="PPF11014.1"/>
    </source>
</evidence>
<gene>
    <name evidence="6" type="ORF">C5C04_12630</name>
    <name evidence="7" type="ORF">C5C40_13485</name>
</gene>
<dbReference type="PANTHER" id="PTHR43335:SF4">
    <property type="entry name" value="ABC TRANSPORTER, ATP-BINDING PROTEIN"/>
    <property type="match status" value="1"/>
</dbReference>
<evidence type="ECO:0000256" key="3">
    <source>
        <dbReference type="ARBA" id="ARBA00022741"/>
    </source>
</evidence>
<dbReference type="PANTHER" id="PTHR43335">
    <property type="entry name" value="ABC TRANSPORTER, ATP-BINDING PROTEIN"/>
    <property type="match status" value="1"/>
</dbReference>
<dbReference type="GeneID" id="49821002"/>
<dbReference type="Pfam" id="PF00005">
    <property type="entry name" value="ABC_tran"/>
    <property type="match status" value="1"/>
</dbReference>
<dbReference type="InterPro" id="IPR003593">
    <property type="entry name" value="AAA+_ATPase"/>
</dbReference>
<dbReference type="Proteomes" id="UP000239698">
    <property type="component" value="Unassembled WGS sequence"/>
</dbReference>
<evidence type="ECO:0000313" key="8">
    <source>
        <dbReference type="Proteomes" id="UP000237881"/>
    </source>
</evidence>
<dbReference type="Proteomes" id="UP000237881">
    <property type="component" value="Unassembled WGS sequence"/>
</dbReference>
<keyword evidence="2" id="KW-0813">Transport</keyword>
<comment type="caution">
    <text evidence="6">The sequence shown here is derived from an EMBL/GenBank/DDBJ whole genome shotgun (WGS) entry which is preliminary data.</text>
</comment>
<keyword evidence="3" id="KW-0547">Nucleotide-binding</keyword>
<evidence type="ECO:0000256" key="1">
    <source>
        <dbReference type="ARBA" id="ARBA00005417"/>
    </source>
</evidence>
<dbReference type="GO" id="GO:0005524">
    <property type="term" value="F:ATP binding"/>
    <property type="evidence" value="ECO:0007669"/>
    <property type="project" value="UniProtKB-KW"/>
</dbReference>
<reference evidence="8 9" key="1">
    <citation type="submission" date="2018-02" db="EMBL/GenBank/DDBJ databases">
        <title>Bacteriophage NCPPB3778 and a type I-E CRISPR drive the evolution of the US Biological Select Agent, Rathayibacter toxicus.</title>
        <authorList>
            <person name="Davis E.W.II."/>
            <person name="Tabima J.F."/>
            <person name="Weisberg A.J."/>
            <person name="Lopes L.D."/>
            <person name="Wiseman M.S."/>
            <person name="Wiseman M.S."/>
            <person name="Pupko T."/>
            <person name="Belcher M.S."/>
            <person name="Sechler A.J."/>
            <person name="Tancos M.A."/>
            <person name="Schroeder B.K."/>
            <person name="Murray T.D."/>
            <person name="Luster D.G."/>
            <person name="Schneider W.L."/>
            <person name="Rogers E."/>
            <person name="Andreote F.D."/>
            <person name="Grunwald N.J."/>
            <person name="Putnam M.L."/>
            <person name="Chang J.H."/>
        </authorList>
    </citation>
    <scope>NUCLEOTIDE SEQUENCE [LARGE SCALE GENOMIC DNA]</scope>
    <source>
        <strain evidence="7 9">AY1D6</strain>
        <strain evidence="6 8">AY1I9</strain>
    </source>
</reference>
<evidence type="ECO:0000256" key="4">
    <source>
        <dbReference type="ARBA" id="ARBA00022840"/>
    </source>
</evidence>
<comment type="similarity">
    <text evidence="1">Belongs to the ABC transporter superfamily.</text>
</comment>
<name>A0ABD6W613_RATRA</name>
<dbReference type="AlphaFoldDB" id="A0ABD6W613"/>
<evidence type="ECO:0000256" key="2">
    <source>
        <dbReference type="ARBA" id="ARBA00022448"/>
    </source>
</evidence>
<dbReference type="Gene3D" id="3.40.50.300">
    <property type="entry name" value="P-loop containing nucleotide triphosphate hydrolases"/>
    <property type="match status" value="1"/>
</dbReference>
<protein>
    <submittedName>
        <fullName evidence="6">ABC transporter ATP-binding protein</fullName>
    </submittedName>
</protein>
<accession>A0ABD6W613</accession>
<dbReference type="RefSeq" id="WP_097165203.1">
    <property type="nucleotide sequence ID" value="NZ_CP028129.1"/>
</dbReference>
<keyword evidence="4 6" id="KW-0067">ATP-binding</keyword>
<evidence type="ECO:0000259" key="5">
    <source>
        <dbReference type="PROSITE" id="PS50893"/>
    </source>
</evidence>
<dbReference type="SMART" id="SM00382">
    <property type="entry name" value="AAA"/>
    <property type="match status" value="1"/>
</dbReference>
<sequence>MNVAIEFENFTKSYGSSTVVDNLSFQVAQGSVVGLLGPNGAGKSTAMRALVGLSRPTSGAVRIFGKRFADLPEPASIVGVHMDGFGFETGISARRHLEICRLAAGVPRARVGAVLEEVGLTGHARKRVKQYSTGMAQRLGLAIALLAEPKVLILDEPANGLDPEGIRWLRKFIRDYARHGGTVLVSSHQLGELEQIVDEVIVMNRRLLYAGPLADLLGKKDASLEDRYFDLVGSSTAGA</sequence>
<evidence type="ECO:0000313" key="9">
    <source>
        <dbReference type="Proteomes" id="UP000239698"/>
    </source>
</evidence>
<dbReference type="SUPFAM" id="SSF52540">
    <property type="entry name" value="P-loop containing nucleoside triphosphate hydrolases"/>
    <property type="match status" value="1"/>
</dbReference>
<evidence type="ECO:0000313" key="7">
    <source>
        <dbReference type="EMBL" id="PPH74083.1"/>
    </source>
</evidence>
<keyword evidence="9" id="KW-1185">Reference proteome</keyword>
<dbReference type="InterPro" id="IPR003439">
    <property type="entry name" value="ABC_transporter-like_ATP-bd"/>
</dbReference>